<reference evidence="2" key="1">
    <citation type="submission" date="2015-10" db="EMBL/GenBank/DDBJ databases">
        <authorList>
            <person name="Gilbert D.G."/>
        </authorList>
    </citation>
    <scope>NUCLEOTIDE SEQUENCE</scope>
    <source>
        <strain evidence="2">Phyl III-seqv23</strain>
    </source>
</reference>
<name>A0A0S4U961_RALSL</name>
<protein>
    <submittedName>
        <fullName evidence="2">Uncharacterized protein</fullName>
    </submittedName>
</protein>
<evidence type="ECO:0000256" key="1">
    <source>
        <dbReference type="SAM" id="MobiDB-lite"/>
    </source>
</evidence>
<proteinExistence type="predicted"/>
<sequence length="95" mass="9872">MLSATPSLSRSATTQPSVAMAPRNTDASAVIGAFVGGVAGNPTRSGAGRAAVTAATAHAGTAAPRRPRIRTQRDQEPRPRRSCSLGWFFGLKWPV</sequence>
<organism evidence="2">
    <name type="scientific">Ralstonia solanacearum</name>
    <name type="common">Pseudomonas solanacearum</name>
    <dbReference type="NCBI Taxonomy" id="305"/>
    <lineage>
        <taxon>Bacteria</taxon>
        <taxon>Pseudomonadati</taxon>
        <taxon>Pseudomonadota</taxon>
        <taxon>Betaproteobacteria</taxon>
        <taxon>Burkholderiales</taxon>
        <taxon>Burkholderiaceae</taxon>
        <taxon>Ralstonia</taxon>
        <taxon>Ralstonia solanacearum species complex</taxon>
    </lineage>
</organism>
<evidence type="ECO:0000313" key="2">
    <source>
        <dbReference type="EMBL" id="CUV18759.1"/>
    </source>
</evidence>
<feature type="region of interest" description="Disordered" evidence="1">
    <location>
        <begin position="54"/>
        <end position="81"/>
    </location>
</feature>
<accession>A0A0S4U961</accession>
<gene>
    <name evidence="2" type="ORF">PSS4_v1_740003</name>
</gene>
<feature type="region of interest" description="Disordered" evidence="1">
    <location>
        <begin position="1"/>
        <end position="22"/>
    </location>
</feature>
<dbReference type="EMBL" id="LN899821">
    <property type="protein sequence ID" value="CUV18759.1"/>
    <property type="molecule type" value="Genomic_DNA"/>
</dbReference>
<dbReference type="AlphaFoldDB" id="A0A0S4U961"/>
<feature type="compositionally biased region" description="Low complexity" evidence="1">
    <location>
        <begin position="54"/>
        <end position="64"/>
    </location>
</feature>
<feature type="compositionally biased region" description="Polar residues" evidence="1">
    <location>
        <begin position="1"/>
        <end position="17"/>
    </location>
</feature>